<feature type="transmembrane region" description="Helical" evidence="7">
    <location>
        <begin position="263"/>
        <end position="289"/>
    </location>
</feature>
<keyword evidence="3" id="KW-1003">Cell membrane</keyword>
<feature type="transmembrane region" description="Helical" evidence="7">
    <location>
        <begin position="195"/>
        <end position="213"/>
    </location>
</feature>
<feature type="transmembrane region" description="Helical" evidence="7">
    <location>
        <begin position="47"/>
        <end position="66"/>
    </location>
</feature>
<feature type="domain" description="Major facilitator superfamily (MFS) profile" evidence="8">
    <location>
        <begin position="9"/>
        <end position="454"/>
    </location>
</feature>
<evidence type="ECO:0000256" key="7">
    <source>
        <dbReference type="SAM" id="Phobius"/>
    </source>
</evidence>
<keyword evidence="6 7" id="KW-0472">Membrane</keyword>
<dbReference type="AlphaFoldDB" id="A0A934KMU0"/>
<organism evidence="9 10">
    <name type="scientific">Candidatus Amunia macphersoniae</name>
    <dbReference type="NCBI Taxonomy" id="3127014"/>
    <lineage>
        <taxon>Bacteria</taxon>
        <taxon>Bacillati</taxon>
        <taxon>Candidatus Dormiibacterota</taxon>
        <taxon>Candidatus Dormibacteria</taxon>
        <taxon>Candidatus Aeolococcales</taxon>
        <taxon>Candidatus Aeolococcaceae</taxon>
        <taxon>Candidatus Amunia</taxon>
    </lineage>
</organism>
<feature type="transmembrane region" description="Helical" evidence="7">
    <location>
        <begin position="431"/>
        <end position="449"/>
    </location>
</feature>
<dbReference type="InterPro" id="IPR020846">
    <property type="entry name" value="MFS_dom"/>
</dbReference>
<comment type="subcellular location">
    <subcellularLocation>
        <location evidence="1">Cell membrane</location>
        <topology evidence="1">Multi-pass membrane protein</topology>
    </subcellularLocation>
</comment>
<dbReference type="Gene3D" id="1.20.1720.10">
    <property type="entry name" value="Multidrug resistance protein D"/>
    <property type="match status" value="1"/>
</dbReference>
<dbReference type="NCBIfam" id="TIGR00711">
    <property type="entry name" value="efflux_EmrB"/>
    <property type="match status" value="1"/>
</dbReference>
<evidence type="ECO:0000313" key="10">
    <source>
        <dbReference type="Proteomes" id="UP000614410"/>
    </source>
</evidence>
<protein>
    <submittedName>
        <fullName evidence="9">DHA2 family efflux MFS transporter permease subunit</fullName>
    </submittedName>
</protein>
<evidence type="ECO:0000313" key="9">
    <source>
        <dbReference type="EMBL" id="MBJ7608875.1"/>
    </source>
</evidence>
<dbReference type="PANTHER" id="PTHR42718">
    <property type="entry name" value="MAJOR FACILITATOR SUPERFAMILY MULTIDRUG TRANSPORTER MFSC"/>
    <property type="match status" value="1"/>
</dbReference>
<dbReference type="InterPro" id="IPR036259">
    <property type="entry name" value="MFS_trans_sf"/>
</dbReference>
<dbReference type="GO" id="GO:0022857">
    <property type="term" value="F:transmembrane transporter activity"/>
    <property type="evidence" value="ECO:0007669"/>
    <property type="project" value="InterPro"/>
</dbReference>
<feature type="transmembrane region" description="Helical" evidence="7">
    <location>
        <begin position="399"/>
        <end position="419"/>
    </location>
</feature>
<evidence type="ECO:0000256" key="4">
    <source>
        <dbReference type="ARBA" id="ARBA00022692"/>
    </source>
</evidence>
<keyword evidence="5 7" id="KW-1133">Transmembrane helix</keyword>
<dbReference type="EMBL" id="JAEKNN010000026">
    <property type="protein sequence ID" value="MBJ7608875.1"/>
    <property type="molecule type" value="Genomic_DNA"/>
</dbReference>
<feature type="transmembrane region" description="Helical" evidence="7">
    <location>
        <begin position="107"/>
        <end position="125"/>
    </location>
</feature>
<gene>
    <name evidence="9" type="ORF">JF887_05530</name>
</gene>
<dbReference type="Proteomes" id="UP000614410">
    <property type="component" value="Unassembled WGS sequence"/>
</dbReference>
<feature type="transmembrane region" description="Helical" evidence="7">
    <location>
        <begin position="326"/>
        <end position="347"/>
    </location>
</feature>
<dbReference type="Gene3D" id="1.20.1250.20">
    <property type="entry name" value="MFS general substrate transporter like domains"/>
    <property type="match status" value="1"/>
</dbReference>
<sequence>MTPRRTGWTLALVSAALFMVTLDNLVVTTALPSIHRDLGGGIDSLEWTVNAYTLSFAVLLLTGAALGDRFGRRRMFGIGLAVFTVGSAAAALAPSIGGLIAARALQGAGGALVTPLTLTLLSEAFPAGRRGVALGIWSGISGLGVALGPVVGGAVVDGISWHWIFWLNVPIGLAVAPLARLRLNESFGPAGRVDLRGLVLASGGLFGIVYGLVRATALGWTSTIVLGSLTGGAVLVCAFMVWESRAPAPMLPLRFFRSRAFSATNAVSLAMYFGMFGSIFLLAQFFQIVQHYSPLQAGLRTLPWTAMPIIVAPIAGILSDRIGSRPLMFSGLALQSAALGWLATVLAPNAQYTSFIGPFMLAGAGMAMVFAPAANAVLSAVRPSEAGQASGATNAIRELGGVLGVAVLASVFTAAGGYASPSIFVAGLQPAVFVGAAVLGAGALAALAVPGIRRRAAAAQDVAEPATAVRAA</sequence>
<feature type="transmembrane region" description="Helical" evidence="7">
    <location>
        <begin position="301"/>
        <end position="319"/>
    </location>
</feature>
<evidence type="ECO:0000256" key="1">
    <source>
        <dbReference type="ARBA" id="ARBA00004651"/>
    </source>
</evidence>
<comment type="caution">
    <text evidence="9">The sequence shown here is derived from an EMBL/GenBank/DDBJ whole genome shotgun (WGS) entry which is preliminary data.</text>
</comment>
<feature type="transmembrane region" description="Helical" evidence="7">
    <location>
        <begin position="163"/>
        <end position="183"/>
    </location>
</feature>
<evidence type="ECO:0000256" key="3">
    <source>
        <dbReference type="ARBA" id="ARBA00022475"/>
    </source>
</evidence>
<dbReference type="SUPFAM" id="SSF103473">
    <property type="entry name" value="MFS general substrate transporter"/>
    <property type="match status" value="1"/>
</dbReference>
<dbReference type="GO" id="GO:0005886">
    <property type="term" value="C:plasma membrane"/>
    <property type="evidence" value="ECO:0007669"/>
    <property type="project" value="UniProtKB-SubCell"/>
</dbReference>
<feature type="transmembrane region" description="Helical" evidence="7">
    <location>
        <begin position="78"/>
        <end position="101"/>
    </location>
</feature>
<dbReference type="InterPro" id="IPR011701">
    <property type="entry name" value="MFS"/>
</dbReference>
<dbReference type="PRINTS" id="PR01036">
    <property type="entry name" value="TCRTETB"/>
</dbReference>
<feature type="transmembrane region" description="Helical" evidence="7">
    <location>
        <begin position="132"/>
        <end position="151"/>
    </location>
</feature>
<feature type="transmembrane region" description="Helical" evidence="7">
    <location>
        <begin position="359"/>
        <end position="378"/>
    </location>
</feature>
<accession>A0A934KMU0</accession>
<feature type="transmembrane region" description="Helical" evidence="7">
    <location>
        <begin position="7"/>
        <end position="27"/>
    </location>
</feature>
<dbReference type="PROSITE" id="PS50850">
    <property type="entry name" value="MFS"/>
    <property type="match status" value="1"/>
</dbReference>
<dbReference type="Pfam" id="PF07690">
    <property type="entry name" value="MFS_1"/>
    <property type="match status" value="1"/>
</dbReference>
<dbReference type="PANTHER" id="PTHR42718:SF42">
    <property type="entry name" value="EXPORT PROTEIN"/>
    <property type="match status" value="1"/>
</dbReference>
<dbReference type="CDD" id="cd17321">
    <property type="entry name" value="MFS_MMR_MDR_like"/>
    <property type="match status" value="1"/>
</dbReference>
<name>A0A934KMU0_9BACT</name>
<feature type="transmembrane region" description="Helical" evidence="7">
    <location>
        <begin position="219"/>
        <end position="242"/>
    </location>
</feature>
<proteinExistence type="predicted"/>
<keyword evidence="4 7" id="KW-0812">Transmembrane</keyword>
<evidence type="ECO:0000256" key="6">
    <source>
        <dbReference type="ARBA" id="ARBA00023136"/>
    </source>
</evidence>
<evidence type="ECO:0000259" key="8">
    <source>
        <dbReference type="PROSITE" id="PS50850"/>
    </source>
</evidence>
<keyword evidence="2" id="KW-0813">Transport</keyword>
<dbReference type="InterPro" id="IPR004638">
    <property type="entry name" value="EmrB-like"/>
</dbReference>
<evidence type="ECO:0000256" key="5">
    <source>
        <dbReference type="ARBA" id="ARBA00022989"/>
    </source>
</evidence>
<reference evidence="9 10" key="1">
    <citation type="submission" date="2020-10" db="EMBL/GenBank/DDBJ databases">
        <title>Ca. Dormibacterota MAGs.</title>
        <authorList>
            <person name="Montgomery K."/>
        </authorList>
    </citation>
    <scope>NUCLEOTIDE SEQUENCE [LARGE SCALE GENOMIC DNA]</scope>
    <source>
        <strain evidence="9">Mitchell_Peninsula_5</strain>
    </source>
</reference>
<evidence type="ECO:0000256" key="2">
    <source>
        <dbReference type="ARBA" id="ARBA00022448"/>
    </source>
</evidence>